<dbReference type="AlphaFoldDB" id="A0A5Q0QGM0"/>
<dbReference type="InterPro" id="IPR000683">
    <property type="entry name" value="Gfo/Idh/MocA-like_OxRdtase_N"/>
</dbReference>
<dbReference type="PANTHER" id="PTHR43249">
    <property type="entry name" value="UDP-N-ACETYL-2-AMINO-2-DEOXY-D-GLUCURONATE OXIDASE"/>
    <property type="match status" value="1"/>
</dbReference>
<dbReference type="RefSeq" id="WP_153511930.1">
    <property type="nucleotide sequence ID" value="NZ_CP045652.1"/>
</dbReference>
<dbReference type="Pfam" id="PF01408">
    <property type="entry name" value="GFO_IDH_MocA"/>
    <property type="match status" value="1"/>
</dbReference>
<evidence type="ECO:0000313" key="4">
    <source>
        <dbReference type="Proteomes" id="UP000326921"/>
    </source>
</evidence>
<name>A0A5Q0QGM0_9SPHI</name>
<evidence type="ECO:0000259" key="1">
    <source>
        <dbReference type="Pfam" id="PF01408"/>
    </source>
</evidence>
<dbReference type="Proteomes" id="UP000326921">
    <property type="component" value="Chromosome"/>
</dbReference>
<dbReference type="EMBL" id="CP045652">
    <property type="protein sequence ID" value="QGA27088.1"/>
    <property type="molecule type" value="Genomic_DNA"/>
</dbReference>
<keyword evidence="4" id="KW-1185">Reference proteome</keyword>
<feature type="domain" description="GFO/IDH/MocA-like oxidoreductase" evidence="2">
    <location>
        <begin position="133"/>
        <end position="256"/>
    </location>
</feature>
<organism evidence="3 4">
    <name type="scientific">Sphingobacterium zhuxiongii</name>
    <dbReference type="NCBI Taxonomy" id="2662364"/>
    <lineage>
        <taxon>Bacteria</taxon>
        <taxon>Pseudomonadati</taxon>
        <taxon>Bacteroidota</taxon>
        <taxon>Sphingobacteriia</taxon>
        <taxon>Sphingobacteriales</taxon>
        <taxon>Sphingobacteriaceae</taxon>
        <taxon>Sphingobacterium</taxon>
    </lineage>
</organism>
<dbReference type="InterPro" id="IPR055170">
    <property type="entry name" value="GFO_IDH_MocA-like_dom"/>
</dbReference>
<accession>A0A5Q0QGM0</accession>
<dbReference type="InterPro" id="IPR052515">
    <property type="entry name" value="Gfo/Idh/MocA_Oxidoreductase"/>
</dbReference>
<dbReference type="InterPro" id="IPR036291">
    <property type="entry name" value="NAD(P)-bd_dom_sf"/>
</dbReference>
<protein>
    <submittedName>
        <fullName evidence="3">Gfo/Idh/MocA family oxidoreductase</fullName>
    </submittedName>
</protein>
<dbReference type="SUPFAM" id="SSF55347">
    <property type="entry name" value="Glyceraldehyde-3-phosphate dehydrogenase-like, C-terminal domain"/>
    <property type="match status" value="1"/>
</dbReference>
<dbReference type="Gene3D" id="3.30.360.10">
    <property type="entry name" value="Dihydrodipicolinate Reductase, domain 2"/>
    <property type="match status" value="1"/>
</dbReference>
<gene>
    <name evidence="3" type="ORF">GFH32_12500</name>
</gene>
<dbReference type="Gene3D" id="3.40.50.720">
    <property type="entry name" value="NAD(P)-binding Rossmann-like Domain"/>
    <property type="match status" value="1"/>
</dbReference>
<dbReference type="GO" id="GO:0000166">
    <property type="term" value="F:nucleotide binding"/>
    <property type="evidence" value="ECO:0007669"/>
    <property type="project" value="InterPro"/>
</dbReference>
<dbReference type="KEGG" id="sphe:GFH32_12500"/>
<evidence type="ECO:0000313" key="3">
    <source>
        <dbReference type="EMBL" id="QGA27088.1"/>
    </source>
</evidence>
<dbReference type="SUPFAM" id="SSF51735">
    <property type="entry name" value="NAD(P)-binding Rossmann-fold domains"/>
    <property type="match status" value="1"/>
</dbReference>
<proteinExistence type="predicted"/>
<feature type="domain" description="Gfo/Idh/MocA-like oxidoreductase N-terminal" evidence="1">
    <location>
        <begin position="8"/>
        <end position="121"/>
    </location>
</feature>
<dbReference type="Pfam" id="PF22725">
    <property type="entry name" value="GFO_IDH_MocA_C3"/>
    <property type="match status" value="1"/>
</dbReference>
<sequence length="344" mass="38021">MTQKNYGFAIIGTGAIANIHARAIEAIPNAQLIAVYNRTLSKAEEFAKANQCLSYNSVEELLQNPSIDIICICTASGAHMEIAEQSIIAGKHCLIEKPLEITLERCDRIINIAKQKDIQVGTIFPTRFYPNSKKIKDKINEGDFGELVIGSAYVKWHRSAAYYQSAAWRGTWQLDGGGALMNQGIHAVDILLWYMGPVAHVTAITANRIHQEIEVEDTVVAQIQFKNGALGTIECTTAAYPGTAKRVEIVGTKGSATLEENSLTLWDFQDENKDDSNQISESISGGVSDPMAIGHYGHQLQIEDFIEALELGRKPFIDDIEGRMSVELICAIYQSAKEERRIYL</sequence>
<reference evidence="3 4" key="1">
    <citation type="submission" date="2019-10" db="EMBL/GenBank/DDBJ databases">
        <authorList>
            <person name="Dong K."/>
        </authorList>
    </citation>
    <scope>NUCLEOTIDE SEQUENCE [LARGE SCALE GENOMIC DNA]</scope>
    <source>
        <strain evidence="4">dk4302</strain>
    </source>
</reference>
<dbReference type="PANTHER" id="PTHR43249:SF1">
    <property type="entry name" value="D-GLUCOSIDE 3-DEHYDROGENASE"/>
    <property type="match status" value="1"/>
</dbReference>
<evidence type="ECO:0000259" key="2">
    <source>
        <dbReference type="Pfam" id="PF22725"/>
    </source>
</evidence>